<dbReference type="PANTHER" id="PTHR15549:SF30">
    <property type="entry name" value="MID2 DOMAIN-CONTAINING PROTEIN"/>
    <property type="match status" value="1"/>
</dbReference>
<name>A0A9P4WLI7_9PLEO</name>
<keyword evidence="3 5" id="KW-1133">Transmembrane helix</keyword>
<dbReference type="AlphaFoldDB" id="A0A9P4WLI7"/>
<keyword evidence="2 5" id="KW-0812">Transmembrane</keyword>
<sequence>MTLFLNTLTNSARLQILRDGDHIRSTTRLHYQGLAHDTFCDNDLKCICRVDNHLGTNKLFSSECLLKECTDGHGRRAFLRDWLESCREAGKSGWDEMPWEWEPYLPNDGEIVIRPSAFLNAPSVITSVSGPPPSVLLVLTSTAAVLTSVEVPSLSTTSSPKTTLSTSVTDTAYTTINSTTGITLAITISSSSNPGSEATSPAPAPIVITLRSLSAGAIGGVVAGIVTLTIFCAILGYFYWKSNKKAERTTREVAILSDKVSGRGFQKYIDDLLADSNTDTTMDSNSLTGTIVRRPAPTAVVAEMPAGSTSTVNGVVRDMLPDRWLRQLPMREQPEGWGQCVLGACPDDGDITNLMTLYVSECDGTVGGPINNDTVPYPLRDWAPKAPQYLSQSSNFPSSTTTSRSPATLTSLVPAMTGISTGGMNDNEATILDDAASTTLGGTATASSAPTSQDDPKPAVSVAAIVGVAVGGAVLLALVVGLVACILRRRKRNKLPIAISPPTYEPADRKDEYDKPELDGQILAYQDSKVGVAAQVHLPVEYAELDGGGRSTPVRELPGRI</sequence>
<keyword evidence="4 5" id="KW-0472">Membrane</keyword>
<proteinExistence type="predicted"/>
<dbReference type="OrthoDB" id="3797139at2759"/>
<organism evidence="6 7">
    <name type="scientific">Didymella heteroderae</name>
    <dbReference type="NCBI Taxonomy" id="1769908"/>
    <lineage>
        <taxon>Eukaryota</taxon>
        <taxon>Fungi</taxon>
        <taxon>Dikarya</taxon>
        <taxon>Ascomycota</taxon>
        <taxon>Pezizomycotina</taxon>
        <taxon>Dothideomycetes</taxon>
        <taxon>Pleosporomycetidae</taxon>
        <taxon>Pleosporales</taxon>
        <taxon>Pleosporineae</taxon>
        <taxon>Didymellaceae</taxon>
        <taxon>Didymella</taxon>
    </lineage>
</organism>
<dbReference type="PANTHER" id="PTHR15549">
    <property type="entry name" value="PAIRED IMMUNOGLOBULIN-LIKE TYPE 2 RECEPTOR"/>
    <property type="match status" value="1"/>
</dbReference>
<evidence type="ECO:0000256" key="1">
    <source>
        <dbReference type="ARBA" id="ARBA00004167"/>
    </source>
</evidence>
<evidence type="ECO:0000256" key="3">
    <source>
        <dbReference type="ARBA" id="ARBA00022989"/>
    </source>
</evidence>
<reference evidence="6" key="1">
    <citation type="submission" date="2019-04" db="EMBL/GenBank/DDBJ databases">
        <title>Sequencing of skin fungus with MAO and IRED activity.</title>
        <authorList>
            <person name="Marsaioli A.J."/>
            <person name="Bonatto J.M.C."/>
            <person name="Reis Junior O."/>
        </authorList>
    </citation>
    <scope>NUCLEOTIDE SEQUENCE</scope>
    <source>
        <strain evidence="6">28M1</strain>
    </source>
</reference>
<comment type="subcellular location">
    <subcellularLocation>
        <location evidence="1">Membrane</location>
        <topology evidence="1">Single-pass membrane protein</topology>
    </subcellularLocation>
</comment>
<evidence type="ECO:0008006" key="8">
    <source>
        <dbReference type="Google" id="ProtNLM"/>
    </source>
</evidence>
<dbReference type="InterPro" id="IPR051694">
    <property type="entry name" value="Immunoregulatory_rcpt-like"/>
</dbReference>
<feature type="transmembrane region" description="Helical" evidence="5">
    <location>
        <begin position="462"/>
        <end position="487"/>
    </location>
</feature>
<keyword evidence="7" id="KW-1185">Reference proteome</keyword>
<gene>
    <name evidence="6" type="ORF">E8E12_007145</name>
</gene>
<dbReference type="Proteomes" id="UP000758155">
    <property type="component" value="Unassembled WGS sequence"/>
</dbReference>
<dbReference type="GO" id="GO:0071944">
    <property type="term" value="C:cell periphery"/>
    <property type="evidence" value="ECO:0007669"/>
    <property type="project" value="UniProtKB-ARBA"/>
</dbReference>
<accession>A0A9P4WLI7</accession>
<evidence type="ECO:0000313" key="7">
    <source>
        <dbReference type="Proteomes" id="UP000758155"/>
    </source>
</evidence>
<evidence type="ECO:0000313" key="6">
    <source>
        <dbReference type="EMBL" id="KAF3035708.1"/>
    </source>
</evidence>
<evidence type="ECO:0000256" key="5">
    <source>
        <dbReference type="SAM" id="Phobius"/>
    </source>
</evidence>
<dbReference type="EMBL" id="SWKV01000056">
    <property type="protein sequence ID" value="KAF3035708.1"/>
    <property type="molecule type" value="Genomic_DNA"/>
</dbReference>
<protein>
    <recommendedName>
        <fullName evidence="8">Extracellular membrane protein CFEM domain-containing protein</fullName>
    </recommendedName>
</protein>
<feature type="transmembrane region" description="Helical" evidence="5">
    <location>
        <begin position="217"/>
        <end position="240"/>
    </location>
</feature>
<comment type="caution">
    <text evidence="6">The sequence shown here is derived from an EMBL/GenBank/DDBJ whole genome shotgun (WGS) entry which is preliminary data.</text>
</comment>
<evidence type="ECO:0000256" key="4">
    <source>
        <dbReference type="ARBA" id="ARBA00023136"/>
    </source>
</evidence>
<evidence type="ECO:0000256" key="2">
    <source>
        <dbReference type="ARBA" id="ARBA00022692"/>
    </source>
</evidence>
<dbReference type="GO" id="GO:0016020">
    <property type="term" value="C:membrane"/>
    <property type="evidence" value="ECO:0007669"/>
    <property type="project" value="UniProtKB-SubCell"/>
</dbReference>